<dbReference type="PATRIC" id="fig|1409788.3.peg.2318"/>
<evidence type="ECO:0000313" key="4">
    <source>
        <dbReference type="Proteomes" id="UP000036958"/>
    </source>
</evidence>
<evidence type="ECO:0000259" key="1">
    <source>
        <dbReference type="Pfam" id="PF08522"/>
    </source>
</evidence>
<accession>A0A0L8V907</accession>
<evidence type="ECO:0000259" key="2">
    <source>
        <dbReference type="Pfam" id="PF18620"/>
    </source>
</evidence>
<evidence type="ECO:0000313" key="3">
    <source>
        <dbReference type="EMBL" id="KOH44934.1"/>
    </source>
</evidence>
<dbReference type="InterPro" id="IPR013728">
    <property type="entry name" value="BT_3987-like_N"/>
</dbReference>
<keyword evidence="4" id="KW-1185">Reference proteome</keyword>
<proteinExistence type="predicted"/>
<dbReference type="EMBL" id="LGIA01000150">
    <property type="protein sequence ID" value="KOH44934.1"/>
    <property type="molecule type" value="Genomic_DNA"/>
</dbReference>
<gene>
    <name evidence="3" type="ORF">NC99_22460</name>
</gene>
<dbReference type="STRING" id="1409788.NC99_22460"/>
<comment type="caution">
    <text evidence="3">The sequence shown here is derived from an EMBL/GenBank/DDBJ whole genome shotgun (WGS) entry which is preliminary data.</text>
</comment>
<dbReference type="Pfam" id="PF18620">
    <property type="entry name" value="DUF5627"/>
    <property type="match status" value="1"/>
</dbReference>
<dbReference type="InterPro" id="IPR040580">
    <property type="entry name" value="DUF5627"/>
</dbReference>
<organism evidence="3 4">
    <name type="scientific">Sunxiuqinia dokdonensis</name>
    <dbReference type="NCBI Taxonomy" id="1409788"/>
    <lineage>
        <taxon>Bacteria</taxon>
        <taxon>Pseudomonadati</taxon>
        <taxon>Bacteroidota</taxon>
        <taxon>Bacteroidia</taxon>
        <taxon>Marinilabiliales</taxon>
        <taxon>Prolixibacteraceae</taxon>
        <taxon>Sunxiuqinia</taxon>
    </lineage>
</organism>
<reference evidence="4" key="1">
    <citation type="submission" date="2015-07" db="EMBL/GenBank/DDBJ databases">
        <title>Genome sequencing of Sunxiuqinia dokdonensis strain SK.</title>
        <authorList>
            <person name="Ahn S."/>
            <person name="Kim B.-C."/>
        </authorList>
    </citation>
    <scope>NUCLEOTIDE SEQUENCE [LARGE SCALE GENOMIC DNA]</scope>
    <source>
        <strain evidence="4">SK</strain>
    </source>
</reference>
<protein>
    <recommendedName>
        <fullName evidence="5">DUF1735 domain-containing protein</fullName>
    </recommendedName>
</protein>
<feature type="domain" description="DUF5627" evidence="2">
    <location>
        <begin position="179"/>
        <end position="337"/>
    </location>
</feature>
<dbReference type="Gene3D" id="2.60.40.1740">
    <property type="entry name" value="hypothetical protein (bacova_03559)"/>
    <property type="match status" value="1"/>
</dbReference>
<feature type="domain" description="BT-3987-like N-terminal" evidence="1">
    <location>
        <begin position="17"/>
        <end position="141"/>
    </location>
</feature>
<dbReference type="AlphaFoldDB" id="A0A0L8V907"/>
<name>A0A0L8V907_9BACT</name>
<evidence type="ECO:0008006" key="5">
    <source>
        <dbReference type="Google" id="ProtNLM"/>
    </source>
</evidence>
<sequence length="350" mass="39272">MVSCENQDIEFPDFDYSTVYFAYQYPVRTVVLGEDIVDNTLDNEHKVKIYATMGGVYENTQRIDIDIAVNNGLTNNLFFGDNTPVLPMPSNYYTLAADQITMDGTLQDGVEVQLTDAFFADPLALTNTYVIPLQMTNVSNADSILSGVAKFDGAVRGNIADWDVQPKDYVLYCVKFINPWHANYLRRGEDVIVKDGVTSTVERHADYVENDEVVHLSTVALNALQFPMDYTSKEGHDLNLKVKLNFSENQEVSVAPFESSYQLNDTVRVYNITAAGSGEFVKDGEKKSWGNEDRDALYLDYDISYEVEIKYPIAGLPDDVQQVSYSTVDTLVVRDRGVAMETFSPSYVVN</sequence>
<dbReference type="Gene3D" id="2.40.128.420">
    <property type="match status" value="1"/>
</dbReference>
<dbReference type="Proteomes" id="UP000036958">
    <property type="component" value="Unassembled WGS sequence"/>
</dbReference>
<dbReference type="Pfam" id="PF08522">
    <property type="entry name" value="BT_3987-like_N"/>
    <property type="match status" value="1"/>
</dbReference>